<feature type="region of interest" description="Disordered" evidence="1">
    <location>
        <begin position="1"/>
        <end position="24"/>
    </location>
</feature>
<dbReference type="AlphaFoldDB" id="A0ABD1DQ87"/>
<evidence type="ECO:0000313" key="2">
    <source>
        <dbReference type="EMBL" id="KAL1401916.1"/>
    </source>
</evidence>
<dbReference type="Proteomes" id="UP001562425">
    <property type="component" value="Unassembled WGS sequence"/>
</dbReference>
<protein>
    <submittedName>
        <fullName evidence="2">Uncharacterized protein</fullName>
    </submittedName>
</protein>
<evidence type="ECO:0000256" key="1">
    <source>
        <dbReference type="SAM" id="MobiDB-lite"/>
    </source>
</evidence>
<accession>A0ABD1DQ87</accession>
<gene>
    <name evidence="2" type="ORF">pipiens_001912</name>
</gene>
<organism evidence="2 3">
    <name type="scientific">Culex pipiens pipiens</name>
    <name type="common">Northern house mosquito</name>
    <dbReference type="NCBI Taxonomy" id="38569"/>
    <lineage>
        <taxon>Eukaryota</taxon>
        <taxon>Metazoa</taxon>
        <taxon>Ecdysozoa</taxon>
        <taxon>Arthropoda</taxon>
        <taxon>Hexapoda</taxon>
        <taxon>Insecta</taxon>
        <taxon>Pterygota</taxon>
        <taxon>Neoptera</taxon>
        <taxon>Endopterygota</taxon>
        <taxon>Diptera</taxon>
        <taxon>Nematocera</taxon>
        <taxon>Culicoidea</taxon>
        <taxon>Culicidae</taxon>
        <taxon>Culicinae</taxon>
        <taxon>Culicini</taxon>
        <taxon>Culex</taxon>
        <taxon>Culex</taxon>
    </lineage>
</organism>
<dbReference type="EMBL" id="JBEHCU010003899">
    <property type="protein sequence ID" value="KAL1401916.1"/>
    <property type="molecule type" value="Genomic_DNA"/>
</dbReference>
<reference evidence="2 3" key="1">
    <citation type="submission" date="2024-05" db="EMBL/GenBank/DDBJ databases">
        <title>Culex pipiens pipiens assembly and annotation.</title>
        <authorList>
            <person name="Alout H."/>
            <person name="Durand T."/>
        </authorList>
    </citation>
    <scope>NUCLEOTIDE SEQUENCE [LARGE SCALE GENOMIC DNA]</scope>
    <source>
        <strain evidence="2">HA-2024</strain>
        <tissue evidence="2">Whole body</tissue>
    </source>
</reference>
<sequence>MSAKDSHGSSHHQQHSPRAVNLEESQPDVELIEFELRIPCAAMAREIMLKTIRLLEETAEHSTSAAEREQALECIRLIRRDNASLMLPQL</sequence>
<evidence type="ECO:0000313" key="3">
    <source>
        <dbReference type="Proteomes" id="UP001562425"/>
    </source>
</evidence>
<keyword evidence="3" id="KW-1185">Reference proteome</keyword>
<proteinExistence type="predicted"/>
<comment type="caution">
    <text evidence="2">The sequence shown here is derived from an EMBL/GenBank/DDBJ whole genome shotgun (WGS) entry which is preliminary data.</text>
</comment>
<name>A0ABD1DQ87_CULPP</name>